<keyword evidence="2 6" id="KW-0732">Signal</keyword>
<evidence type="ECO:0000256" key="2">
    <source>
        <dbReference type="ARBA" id="ARBA00022729"/>
    </source>
</evidence>
<dbReference type="InterPro" id="IPR014756">
    <property type="entry name" value="Ig_E-set"/>
</dbReference>
<accession>A0AAE0GRZ3</accession>
<dbReference type="InterPro" id="IPR001298">
    <property type="entry name" value="Filamin/ABP280_rpt"/>
</dbReference>
<dbReference type="Gene3D" id="2.120.10.80">
    <property type="entry name" value="Kelch-type beta propeller"/>
    <property type="match status" value="2"/>
</dbReference>
<dbReference type="PROSITE" id="PS50194">
    <property type="entry name" value="FILAMIN_REPEAT"/>
    <property type="match status" value="3"/>
</dbReference>
<feature type="chain" id="PRO_5042292853" description="LamG-like jellyroll fold domain-containing protein" evidence="6">
    <location>
        <begin position="24"/>
        <end position="2195"/>
    </location>
</feature>
<dbReference type="Pfam" id="PF00630">
    <property type="entry name" value="Filamin"/>
    <property type="match status" value="2"/>
</dbReference>
<gene>
    <name evidence="8" type="ORF">CYMTET_9115</name>
</gene>
<evidence type="ECO:0000256" key="5">
    <source>
        <dbReference type="PROSITE-ProRule" id="PRU00087"/>
    </source>
</evidence>
<evidence type="ECO:0000313" key="8">
    <source>
        <dbReference type="EMBL" id="KAK3283177.1"/>
    </source>
</evidence>
<name>A0AAE0GRZ3_9CHLO</name>
<dbReference type="EMBL" id="LGRX02002992">
    <property type="protein sequence ID" value="KAK3283177.1"/>
    <property type="molecule type" value="Genomic_DNA"/>
</dbReference>
<keyword evidence="4" id="KW-1015">Disulfide bond</keyword>
<keyword evidence="3" id="KW-0677">Repeat</keyword>
<dbReference type="Pfam" id="PF01344">
    <property type="entry name" value="Kelch_1"/>
    <property type="match status" value="1"/>
</dbReference>
<dbReference type="InterPro" id="IPR015915">
    <property type="entry name" value="Kelch-typ_b-propeller"/>
</dbReference>
<protein>
    <recommendedName>
        <fullName evidence="7">LamG-like jellyroll fold domain-containing protein</fullName>
    </recommendedName>
</protein>
<feature type="repeat" description="Filamin" evidence="5">
    <location>
        <begin position="1010"/>
        <end position="1087"/>
    </location>
</feature>
<evidence type="ECO:0000313" key="9">
    <source>
        <dbReference type="Proteomes" id="UP001190700"/>
    </source>
</evidence>
<feature type="signal peptide" evidence="6">
    <location>
        <begin position="1"/>
        <end position="23"/>
    </location>
</feature>
<reference evidence="8 9" key="1">
    <citation type="journal article" date="2015" name="Genome Biol. Evol.">
        <title>Comparative Genomics of a Bacterivorous Green Alga Reveals Evolutionary Causalities and Consequences of Phago-Mixotrophic Mode of Nutrition.</title>
        <authorList>
            <person name="Burns J.A."/>
            <person name="Paasch A."/>
            <person name="Narechania A."/>
            <person name="Kim E."/>
        </authorList>
    </citation>
    <scope>NUCLEOTIDE SEQUENCE [LARGE SCALE GENOMIC DNA]</scope>
    <source>
        <strain evidence="8 9">PLY_AMNH</strain>
    </source>
</reference>
<feature type="repeat" description="Filamin" evidence="5">
    <location>
        <begin position="1327"/>
        <end position="1449"/>
    </location>
</feature>
<keyword evidence="9" id="KW-1185">Reference proteome</keyword>
<dbReference type="SUPFAM" id="SSF81296">
    <property type="entry name" value="E set domains"/>
    <property type="match status" value="3"/>
</dbReference>
<dbReference type="InterPro" id="IPR006652">
    <property type="entry name" value="Kelch_1"/>
</dbReference>
<organism evidence="8 9">
    <name type="scientific">Cymbomonas tetramitiformis</name>
    <dbReference type="NCBI Taxonomy" id="36881"/>
    <lineage>
        <taxon>Eukaryota</taxon>
        <taxon>Viridiplantae</taxon>
        <taxon>Chlorophyta</taxon>
        <taxon>Pyramimonadophyceae</taxon>
        <taxon>Pyramimonadales</taxon>
        <taxon>Pyramimonadaceae</taxon>
        <taxon>Cymbomonas</taxon>
    </lineage>
</organism>
<evidence type="ECO:0000259" key="7">
    <source>
        <dbReference type="SMART" id="SM00560"/>
    </source>
</evidence>
<sequence>MVGFRHGALFLALTALTFCVARAETLLQLNGESSYIQAYDFTKAASGVFSVSLWIWPERMSEDMETVISLSDKSLKTSMSVGWSSGRFYYKDGIKVEPVMSEAVFERKVWHSVVLTLENTDLSVYFDSDATMTAHRHGVLYVDYSPVLEFDSRLPDLSKAQITVGCEYQQYETQRFFTGLVDDVRIYDKTLTYAELSTYPYMKPSSAHEFESMNLTYYTPFNDIHEEDIRDQVIRTNDLMTPMTHKSGSLKVEIFYCDKITVAVMPYDSIALTRQTKENIFQNDLHAPEYMEGPLKGATITVTGVNFANTHFTKAYLDEEIVPHEYVDTSTILILLPPKPLPDPYDPVLNSSYMFGEKIPVRETTVTLTNGGENSANFMYTYLYVLGEDWSDGLMSYYKFDGDLINAADRTDSSMTASIPKHYGNGGPFFTENKQGYYNQGLKFVRGERVDMPPLFGAKTAWTFCSWLWADDISRTVYYERDGSKSHVSNLIQLDETGTIFLDGEPGATIIFFAWQFVCIVKDDAQVHFYAGGRHKATAPASYSSATMNKGLLGTNFTGDIDDVWAFERALDQYQIMQMYSNEEFAIEIDGNNTYFTVTNDELGNHFISNEWRPSSEFTIEMYVKVYDLAGGGPDASIPLFYQPSEFGSANVQAQTLQQYDGNYVTIEGGKIVMYNLESSEDGTFSKTSTKLNVITANYWYLVSVTYTQTHAQILTDGVPQLVESTLPTCGDQYCEYNYFSGTHPLEASSQSIVIGCGEQFDYFSGCMEGLVGEVRLWSRALPSEEVLEYYRCPPIYGVSDGLYGLFKLDEAAGSVSFSGLTPEIKMTFSGPKEPYWIRSNYTEGPLKQKAATYFPLSPLSGRGTGGTMVDEQANFTFQSRDKCNRVRKFESQPMQVILSGPLDKHTFMVKGEIEPNGDGTYTGYYNTSLCGYWSVRVESDEVPDDMIAGGRDIQVYNDTNVEKYGVFSGSYDQYMAMGSPMKVYLEPGVTDPQMSYAYDAPDLLENNDLQTAFYGTPAAFTVQTVDRYGCKRTKGGDDFDVYLTGRYNVEGYSHDNEDGTYTITYVPMVEGLTELHVSLDDQEIAGDGPEDPKDTCGVSLGTDYHGSPWLIDVKQGSGSLVFDGNNHLAVPDDDQLDISGYEYTLEAWVWPLTPYNGGRIISKESPYVGHGYWLAVKDMKVTTGIYVGSDTYRELTSDAEVVPDAWNHLAVTYDGHTLRIFLDGKKIAQESWDTKIDFKENSQQLMVGKDFTGAIDEVRVSLYAKSMSDIVMEMMCPVGNETVALYLMLNDGAGDVAYDYSSYGSHGTLMGKVLPVWFDLNAPYGVNVIDFAKSELQGEGLVDATVGITASYTMNLVDACGFDYVVTTSTDQDVKLEEITLFNEQHDNLSYPLVDMVYAGPLSMYHTPSIVGTGEILTTYTPEVCGRSFLSIEVDGISPMGSPFPILIRSQSETNSSTSYMSELSDTVVAGLATQLTINAMDKFGCQRTTGGDHFQVLLTRTSVFGGASMRGPDIVAATLDIKDNGDGTYVVYFTAPAAGAYTIDVGYDHGDGMGLAGLKNSPYMFTATPAPWRNFLLYGDTPAPRYDPTTVVYKDDLYVFRGWGSDKRPVTDVWKYSLKTTDTWVYRMGITVTGLKASHEVKIVVDTQSLINSGKMKPDCSDAMFLPKDATATSKPIGYWMDSTPGCNTRETGFWVMMPMVPTSELYLYYGNVYAESSAVHGEDIFVSYDDFEVGGPFESGWKMADTCALPKGDESAFTLSEFSSVTGSKSLHVDAVEKSGGSIMKPIEPMATYVLKAYYYDSDAEDSSHWISPNFDDCADLPNDKLQLPASLGVGVFTSTTNYTYAMLYPWSTTGTDRNANWHSIEIICDGVNTHYYIDLEKVDTLKMASTLDKVFIRGGGPKGTDAYSFESTAAWDNIYVARYDPKVMVEPFGAEEAVVWTNKDWSMVHSKGSAPPARSTESSVLYEHKLYMLGGYGSSADSLVWYYSFNSNKWVTMTPWGSARLPSREDHSLSLYMDNIYVFGGRSAGKAFNDLWAYSITDNAWSMVDEGTGPSARFGHIGAVYKHTLYVFGGFTHGLPSGATWGYDLVMNKWTDLTPVVSPSPRFSHSLAIHDDSMLIYGGSTNGEVLEDTWKYDFDYNVWTLLEPASALGSSSKRRELGAVANSNTMYVFGGHGSGTYYSDFWSMAVY</sequence>
<evidence type="ECO:0000256" key="4">
    <source>
        <dbReference type="ARBA" id="ARBA00023157"/>
    </source>
</evidence>
<dbReference type="PANTHER" id="PTHR46093:SF18">
    <property type="entry name" value="FIBRONECTIN TYPE-III DOMAIN-CONTAINING PROTEIN"/>
    <property type="match status" value="1"/>
</dbReference>
<evidence type="ECO:0000256" key="6">
    <source>
        <dbReference type="SAM" id="SignalP"/>
    </source>
</evidence>
<dbReference type="InterPro" id="IPR013320">
    <property type="entry name" value="ConA-like_dom_sf"/>
</dbReference>
<comment type="caution">
    <text evidence="8">The sequence shown here is derived from an EMBL/GenBank/DDBJ whole genome shotgun (WGS) entry which is preliminary data.</text>
</comment>
<dbReference type="SUPFAM" id="SSF49899">
    <property type="entry name" value="Concanavalin A-like lectins/glucanases"/>
    <property type="match status" value="4"/>
</dbReference>
<dbReference type="InterPro" id="IPR006558">
    <property type="entry name" value="LamG-like"/>
</dbReference>
<dbReference type="Proteomes" id="UP001190700">
    <property type="component" value="Unassembled WGS sequence"/>
</dbReference>
<dbReference type="SMART" id="SM00612">
    <property type="entry name" value="Kelch"/>
    <property type="match status" value="4"/>
</dbReference>
<dbReference type="PANTHER" id="PTHR46093">
    <property type="entry name" value="ACYL-COA-BINDING DOMAIN-CONTAINING PROTEIN 5"/>
    <property type="match status" value="1"/>
</dbReference>
<feature type="repeat" description="Filamin" evidence="5">
    <location>
        <begin position="1450"/>
        <end position="1569"/>
    </location>
</feature>
<dbReference type="SMART" id="SM00560">
    <property type="entry name" value="LamGL"/>
    <property type="match status" value="1"/>
</dbReference>
<evidence type="ECO:0000256" key="1">
    <source>
        <dbReference type="ARBA" id="ARBA00022441"/>
    </source>
</evidence>
<evidence type="ECO:0000256" key="3">
    <source>
        <dbReference type="ARBA" id="ARBA00022737"/>
    </source>
</evidence>
<dbReference type="SUPFAM" id="SSF117281">
    <property type="entry name" value="Kelch motif"/>
    <property type="match status" value="2"/>
</dbReference>
<feature type="domain" description="LamG-like jellyroll fold" evidence="7">
    <location>
        <begin position="1142"/>
        <end position="1271"/>
    </location>
</feature>
<dbReference type="Pfam" id="PF13385">
    <property type="entry name" value="Laminin_G_3"/>
    <property type="match status" value="2"/>
</dbReference>
<dbReference type="InterPro" id="IPR013783">
    <property type="entry name" value="Ig-like_fold"/>
</dbReference>
<dbReference type="Gene3D" id="2.60.120.200">
    <property type="match status" value="4"/>
</dbReference>
<keyword evidence="1" id="KW-0880">Kelch repeat</keyword>
<dbReference type="Gene3D" id="2.60.40.10">
    <property type="entry name" value="Immunoglobulins"/>
    <property type="match status" value="4"/>
</dbReference>
<dbReference type="InterPro" id="IPR017868">
    <property type="entry name" value="Filamin/ABP280_repeat-like"/>
</dbReference>
<dbReference type="Pfam" id="PF24681">
    <property type="entry name" value="Kelch_KLHDC2_KLHL20_DRC7"/>
    <property type="match status" value="1"/>
</dbReference>
<proteinExistence type="predicted"/>
<dbReference type="SMART" id="SM00557">
    <property type="entry name" value="IG_FLMN"/>
    <property type="match status" value="2"/>
</dbReference>